<protein>
    <recommendedName>
        <fullName evidence="3">C2H2-type domain-containing protein</fullName>
    </recommendedName>
</protein>
<dbReference type="SMART" id="SM00355">
    <property type="entry name" value="ZnF_C2H2"/>
    <property type="match status" value="2"/>
</dbReference>
<accession>A0AAN6LY42</accession>
<comment type="caution">
    <text evidence="4">The sequence shown here is derived from an EMBL/GenBank/DDBJ whole genome shotgun (WGS) entry which is preliminary data.</text>
</comment>
<dbReference type="Proteomes" id="UP001280581">
    <property type="component" value="Unassembled WGS sequence"/>
</dbReference>
<keyword evidence="1" id="KW-0862">Zinc</keyword>
<sequence>MTTYFDWCDGEENEEMLQWTGSHPPDMVRHGNPRPLSNMAANDMQSLVPHDWQHMDMSLFQGSNDALQWHLRSNNQAVPYHSEMAYIPNHLVHQQTSALPGAAPTAQYYYHEMNNYMRMETFPNPNYLSPYNSTVPYTTTIPSTNTPRGNASLDVSFPTSGNPEFTRSVVQTFQAPSHSNSDLMSGLPGNTHSTRVFTGDLQSHATEGGPPRPGRSTRISSQGESAAGTRLGNRESQSSPRKRQYPCPYSPCAGQFGSRNDLERHMSVRKHRNDVGDWKKRANRFVCKVPECKRNSVGFGRKDHLFNHLRKKHPDIEINDNAGSFDLT</sequence>
<organism evidence="4 5">
    <name type="scientific">Pseudopithomyces chartarum</name>
    <dbReference type="NCBI Taxonomy" id="1892770"/>
    <lineage>
        <taxon>Eukaryota</taxon>
        <taxon>Fungi</taxon>
        <taxon>Dikarya</taxon>
        <taxon>Ascomycota</taxon>
        <taxon>Pezizomycotina</taxon>
        <taxon>Dothideomycetes</taxon>
        <taxon>Pleosporomycetidae</taxon>
        <taxon>Pleosporales</taxon>
        <taxon>Massarineae</taxon>
        <taxon>Didymosphaeriaceae</taxon>
        <taxon>Pseudopithomyces</taxon>
    </lineage>
</organism>
<evidence type="ECO:0000313" key="4">
    <source>
        <dbReference type="EMBL" id="KAK3209291.1"/>
    </source>
</evidence>
<evidence type="ECO:0000259" key="3">
    <source>
        <dbReference type="PROSITE" id="PS50157"/>
    </source>
</evidence>
<dbReference type="PROSITE" id="PS50157">
    <property type="entry name" value="ZINC_FINGER_C2H2_2"/>
    <property type="match status" value="1"/>
</dbReference>
<dbReference type="Gene3D" id="3.30.160.60">
    <property type="entry name" value="Classic Zinc Finger"/>
    <property type="match status" value="1"/>
</dbReference>
<evidence type="ECO:0000256" key="2">
    <source>
        <dbReference type="SAM" id="MobiDB-lite"/>
    </source>
</evidence>
<evidence type="ECO:0000256" key="1">
    <source>
        <dbReference type="PROSITE-ProRule" id="PRU00042"/>
    </source>
</evidence>
<keyword evidence="1" id="KW-0863">Zinc-finger</keyword>
<proteinExistence type="predicted"/>
<reference evidence="4 5" key="1">
    <citation type="submission" date="2021-02" db="EMBL/GenBank/DDBJ databases">
        <title>Genome assembly of Pseudopithomyces chartarum.</title>
        <authorList>
            <person name="Jauregui R."/>
            <person name="Singh J."/>
            <person name="Voisey C."/>
        </authorList>
    </citation>
    <scope>NUCLEOTIDE SEQUENCE [LARGE SCALE GENOMIC DNA]</scope>
    <source>
        <strain evidence="4 5">AGR01</strain>
    </source>
</reference>
<name>A0AAN6LY42_9PLEO</name>
<feature type="region of interest" description="Disordered" evidence="2">
    <location>
        <begin position="174"/>
        <end position="250"/>
    </location>
</feature>
<keyword evidence="5" id="KW-1185">Reference proteome</keyword>
<evidence type="ECO:0000313" key="5">
    <source>
        <dbReference type="Proteomes" id="UP001280581"/>
    </source>
</evidence>
<keyword evidence="1" id="KW-0479">Metal-binding</keyword>
<feature type="domain" description="C2H2-type" evidence="3">
    <location>
        <begin position="245"/>
        <end position="276"/>
    </location>
</feature>
<feature type="compositionally biased region" description="Polar residues" evidence="2">
    <location>
        <begin position="174"/>
        <end position="205"/>
    </location>
</feature>
<dbReference type="PROSITE" id="PS00028">
    <property type="entry name" value="ZINC_FINGER_C2H2_1"/>
    <property type="match status" value="1"/>
</dbReference>
<dbReference type="InterPro" id="IPR013087">
    <property type="entry name" value="Znf_C2H2_type"/>
</dbReference>
<dbReference type="AlphaFoldDB" id="A0AAN6LY42"/>
<dbReference type="EMBL" id="WVTA01000006">
    <property type="protein sequence ID" value="KAK3209291.1"/>
    <property type="molecule type" value="Genomic_DNA"/>
</dbReference>
<dbReference type="GO" id="GO:0008270">
    <property type="term" value="F:zinc ion binding"/>
    <property type="evidence" value="ECO:0007669"/>
    <property type="project" value="UniProtKB-KW"/>
</dbReference>
<gene>
    <name evidence="4" type="ORF">GRF29_69g1319450</name>
</gene>